<feature type="compositionally biased region" description="Basic and acidic residues" evidence="1">
    <location>
        <begin position="48"/>
        <end position="70"/>
    </location>
</feature>
<sequence length="161" mass="17027">MTRTRARPGRIGVRPAEEVESAYRSVAARAPARWDPVGGPAHAPGRHAPRDTGRAPEPGLRRERARRGAEAEAGGAGAEPSDAVHEGVAAAYRWALAREGHGPVTGVPTREVPALWRLTAEADAAAVLLDDPVCPPRDRAYAQGVHDALAWLCGQSDDRAV</sequence>
<organism evidence="2 3">
    <name type="scientific">Streptomyces somaliensis (strain ATCC 33201 / DSM 40738 / JCM 12659 / KCTC 9044 / NCTC 11332 / NRRL B-12077 / IP 733)</name>
    <dbReference type="NCBI Taxonomy" id="1134445"/>
    <lineage>
        <taxon>Bacteria</taxon>
        <taxon>Bacillati</taxon>
        <taxon>Actinomycetota</taxon>
        <taxon>Actinomycetes</taxon>
        <taxon>Kitasatosporales</taxon>
        <taxon>Streptomycetaceae</taxon>
        <taxon>Streptomyces</taxon>
    </lineage>
</organism>
<keyword evidence="3" id="KW-1185">Reference proteome</keyword>
<gene>
    <name evidence="2" type="ORF">HGA06_01350</name>
</gene>
<comment type="caution">
    <text evidence="2">The sequence shown here is derived from an EMBL/GenBank/DDBJ whole genome shotgun (WGS) entry which is preliminary data.</text>
</comment>
<evidence type="ECO:0000256" key="1">
    <source>
        <dbReference type="SAM" id="MobiDB-lite"/>
    </source>
</evidence>
<protein>
    <submittedName>
        <fullName evidence="2">Uncharacterized protein</fullName>
    </submittedName>
</protein>
<dbReference type="RefSeq" id="WP_168437127.1">
    <property type="nucleotide sequence ID" value="NZ_JAAXOU010000006.1"/>
</dbReference>
<dbReference type="AlphaFoldDB" id="A0AA44D9V9"/>
<dbReference type="Proteomes" id="UP000570003">
    <property type="component" value="Unassembled WGS sequence"/>
</dbReference>
<accession>A0AA44D9V9</accession>
<name>A0AA44D9V9_STRE0</name>
<evidence type="ECO:0000313" key="3">
    <source>
        <dbReference type="Proteomes" id="UP000570003"/>
    </source>
</evidence>
<feature type="region of interest" description="Disordered" evidence="1">
    <location>
        <begin position="1"/>
        <end position="84"/>
    </location>
</feature>
<reference evidence="2 3" key="1">
    <citation type="submission" date="2020-04" db="EMBL/GenBank/DDBJ databases">
        <title>MicrobeNet Type strains.</title>
        <authorList>
            <person name="Nicholson A.C."/>
        </authorList>
    </citation>
    <scope>NUCLEOTIDE SEQUENCE [LARGE SCALE GENOMIC DNA]</scope>
    <source>
        <strain evidence="2 3">DSM 40738</strain>
    </source>
</reference>
<evidence type="ECO:0000313" key="2">
    <source>
        <dbReference type="EMBL" id="NKY12853.1"/>
    </source>
</evidence>
<proteinExistence type="predicted"/>
<dbReference type="EMBL" id="JAAXOU010000006">
    <property type="protein sequence ID" value="NKY12853.1"/>
    <property type="molecule type" value="Genomic_DNA"/>
</dbReference>